<keyword evidence="4" id="KW-1185">Reference proteome</keyword>
<dbReference type="GeneID" id="98398879"/>
<evidence type="ECO:0000259" key="2">
    <source>
        <dbReference type="Pfam" id="PF13568"/>
    </source>
</evidence>
<evidence type="ECO:0000256" key="1">
    <source>
        <dbReference type="SAM" id="SignalP"/>
    </source>
</evidence>
<feature type="signal peptide" evidence="1">
    <location>
        <begin position="1"/>
        <end position="21"/>
    </location>
</feature>
<dbReference type="STRING" id="762982.HMPREF9442_00240"/>
<feature type="domain" description="Outer membrane protein beta-barrel" evidence="2">
    <location>
        <begin position="27"/>
        <end position="183"/>
    </location>
</feature>
<reference evidence="3 4" key="1">
    <citation type="submission" date="2011-02" db="EMBL/GenBank/DDBJ databases">
        <authorList>
            <person name="Weinstock G."/>
            <person name="Sodergren E."/>
            <person name="Clifton S."/>
            <person name="Fulton L."/>
            <person name="Fulton B."/>
            <person name="Courtney L."/>
            <person name="Fronick C."/>
            <person name="Harrison M."/>
            <person name="Strong C."/>
            <person name="Farmer C."/>
            <person name="Delahaunty K."/>
            <person name="Markovic C."/>
            <person name="Hall O."/>
            <person name="Minx P."/>
            <person name="Tomlinson C."/>
            <person name="Mitreva M."/>
            <person name="Hou S."/>
            <person name="Chen J."/>
            <person name="Wollam A."/>
            <person name="Pepin K.H."/>
            <person name="Johnson M."/>
            <person name="Bhonagiri V."/>
            <person name="Zhang X."/>
            <person name="Suruliraj S."/>
            <person name="Warren W."/>
            <person name="Chinwalla A."/>
            <person name="Mardis E.R."/>
            <person name="Wilson R.K."/>
        </authorList>
    </citation>
    <scope>NUCLEOTIDE SEQUENCE [LARGE SCALE GENOMIC DNA]</scope>
    <source>
        <strain evidence="3 4">YIT 11841</strain>
    </source>
</reference>
<accession>F3QQ03</accession>
<keyword evidence="1" id="KW-0732">Signal</keyword>
<evidence type="ECO:0000313" key="3">
    <source>
        <dbReference type="EMBL" id="EGG57511.1"/>
    </source>
</evidence>
<feature type="chain" id="PRO_5003302150" description="Outer membrane protein beta-barrel domain-containing protein" evidence="1">
    <location>
        <begin position="22"/>
        <end position="205"/>
    </location>
</feature>
<dbReference type="RefSeq" id="WP_008624339.1">
    <property type="nucleotide sequence ID" value="NZ_GL883811.1"/>
</dbReference>
<dbReference type="AlphaFoldDB" id="F3QQ03"/>
<organism evidence="3 4">
    <name type="scientific">Paraprevotella xylaniphila YIT 11841</name>
    <dbReference type="NCBI Taxonomy" id="762982"/>
    <lineage>
        <taxon>Bacteria</taxon>
        <taxon>Pseudomonadati</taxon>
        <taxon>Bacteroidota</taxon>
        <taxon>Bacteroidia</taxon>
        <taxon>Bacteroidales</taxon>
        <taxon>Prevotellaceae</taxon>
        <taxon>Paraprevotella</taxon>
    </lineage>
</organism>
<name>F3QQ03_9BACT</name>
<protein>
    <recommendedName>
        <fullName evidence="2">Outer membrane protein beta-barrel domain-containing protein</fullName>
    </recommendedName>
</protein>
<dbReference type="EMBL" id="AFBR01000007">
    <property type="protein sequence ID" value="EGG57511.1"/>
    <property type="molecule type" value="Genomic_DNA"/>
</dbReference>
<dbReference type="eggNOG" id="ENOG50339EU">
    <property type="taxonomic scope" value="Bacteria"/>
</dbReference>
<dbReference type="HOGENOM" id="CLU_082049_1_3_10"/>
<dbReference type="OrthoDB" id="1042061at2"/>
<dbReference type="InterPro" id="IPR025665">
    <property type="entry name" value="Beta-barrel_OMP_2"/>
</dbReference>
<dbReference type="Pfam" id="PF13568">
    <property type="entry name" value="OMP_b-brl_2"/>
    <property type="match status" value="1"/>
</dbReference>
<sequence length="205" mass="23199">MKKIFLMLVAAFMVGAATMNAQVKGGEFILRGGFAANNFKGDNTAGLDMLPSYNISLDYNKNFYKGAYWNVGLMFGTRGFEADHSDMKFRAHNFNIPVTIGYKYNLTNNFAIDGRFGAFFGVDMGGKIKWDVDDDWEHWEEFVDDEIKIGDIDDYNRCDGGILLGLGVWYKRVNFEYTFKRGFGEAWDDGPAGAVNHMIRLGYAF</sequence>
<comment type="caution">
    <text evidence="3">The sequence shown here is derived from an EMBL/GenBank/DDBJ whole genome shotgun (WGS) entry which is preliminary data.</text>
</comment>
<evidence type="ECO:0000313" key="4">
    <source>
        <dbReference type="Proteomes" id="UP000005546"/>
    </source>
</evidence>
<gene>
    <name evidence="3" type="ORF">HMPREF9442_00240</name>
</gene>
<proteinExistence type="predicted"/>
<dbReference type="Proteomes" id="UP000005546">
    <property type="component" value="Unassembled WGS sequence"/>
</dbReference>